<dbReference type="GO" id="GO:0010587">
    <property type="term" value="P:miRNA catabolic process"/>
    <property type="evidence" value="ECO:0007669"/>
    <property type="project" value="TreeGrafter"/>
</dbReference>
<dbReference type="InterPro" id="IPR012340">
    <property type="entry name" value="NA-bd_OB-fold"/>
</dbReference>
<dbReference type="InterPro" id="IPR001900">
    <property type="entry name" value="RNase_II/R"/>
</dbReference>
<dbReference type="InterPro" id="IPR041093">
    <property type="entry name" value="Dis3l2-like_C"/>
</dbReference>
<proteinExistence type="predicted"/>
<dbReference type="PROSITE" id="PS01175">
    <property type="entry name" value="RIBONUCLEASE_II"/>
    <property type="match status" value="1"/>
</dbReference>
<organism evidence="2 3">
    <name type="scientific">Diploscapter pachys</name>
    <dbReference type="NCBI Taxonomy" id="2018661"/>
    <lineage>
        <taxon>Eukaryota</taxon>
        <taxon>Metazoa</taxon>
        <taxon>Ecdysozoa</taxon>
        <taxon>Nematoda</taxon>
        <taxon>Chromadorea</taxon>
        <taxon>Rhabditida</taxon>
        <taxon>Rhabditina</taxon>
        <taxon>Rhabditomorpha</taxon>
        <taxon>Rhabditoidea</taxon>
        <taxon>Rhabditidae</taxon>
        <taxon>Diploscapter</taxon>
    </lineage>
</organism>
<name>A0A2A2L8X5_9BILA</name>
<evidence type="ECO:0000313" key="2">
    <source>
        <dbReference type="EMBL" id="PAV82622.1"/>
    </source>
</evidence>
<dbReference type="Pfam" id="PF17849">
    <property type="entry name" value="OB_Dis3"/>
    <property type="match status" value="1"/>
</dbReference>
<sequence>MDANLKKDYSKVIFLARVTDWVENSLMPKGKLEKQVGNFGDIEAETEGMLLSNGVDIRDFSTEVIKSLPVTEENFVIDEKEYAYRWDLRNEVIFTIDPKTARDLDDALSIRRIPDCDGSGNEGWEVGVHIADVSFFVKEDTEVDEWAASRATSVYLVHKVIPMLPQVLCERLCSLNPGVDRLTFSVLWKMNDQGEVFEEKFGRSVIRSKVKLAYEHAQDIIDRPDRDFSPDELPTIHDGVETNTIRDKVLQLHRVAMALRLSRVQSGSLRLDQPKLKFTLNDEMNQPIGVTIYERKDSNSLVEEFMLLANMSVARKIENHFPKTSLLRRHPSPKVKPLKDALLLCEKIGFPIDGENSGTISSGIMRFRGDTVLTRCINQVISSIMMKPMQLAEYFCTGSFESITDYKHYALNVPFYTHFTSPIRRYPDVIVHRQLAAALEYARPSERTIEELEQLTSHCNEKKLLAKTVSEKSSELFFGSFVHRCGPFSERAVVMNVLDQSFDAMVFKYGIVKRIYLEKQKWAQEPVYDVDNATLTLKWAEIDGAPAIEQKIQMCSIVHVTLKATDEPLQYMALLNRPSASTTTKTLENYFSSNTQLDD</sequence>
<evidence type="ECO:0000259" key="1">
    <source>
        <dbReference type="SMART" id="SM00955"/>
    </source>
</evidence>
<accession>A0A2A2L8X5</accession>
<dbReference type="Gene3D" id="2.40.50.140">
    <property type="entry name" value="Nucleic acid-binding proteins"/>
    <property type="match status" value="1"/>
</dbReference>
<dbReference type="GO" id="GO:0000932">
    <property type="term" value="C:P-body"/>
    <property type="evidence" value="ECO:0007669"/>
    <property type="project" value="TreeGrafter"/>
</dbReference>
<evidence type="ECO:0000313" key="3">
    <source>
        <dbReference type="Proteomes" id="UP000218231"/>
    </source>
</evidence>
<dbReference type="EMBL" id="LIAE01007040">
    <property type="protein sequence ID" value="PAV82622.1"/>
    <property type="molecule type" value="Genomic_DNA"/>
</dbReference>
<dbReference type="InterPro" id="IPR050180">
    <property type="entry name" value="RNR_Ribonuclease"/>
</dbReference>
<dbReference type="Gene3D" id="2.40.50.700">
    <property type="match status" value="1"/>
</dbReference>
<dbReference type="AlphaFoldDB" id="A0A2A2L8X5"/>
<feature type="domain" description="RNB" evidence="1">
    <location>
        <begin position="85"/>
        <end position="441"/>
    </location>
</feature>
<comment type="caution">
    <text evidence="2">The sequence shown here is derived from an EMBL/GenBank/DDBJ whole genome shotgun (WGS) entry which is preliminary data.</text>
</comment>
<gene>
    <name evidence="2" type="ORF">WR25_26704</name>
</gene>
<dbReference type="InterPro" id="IPR041505">
    <property type="entry name" value="Dis3_CSD2"/>
</dbReference>
<dbReference type="GO" id="GO:0006402">
    <property type="term" value="P:mRNA catabolic process"/>
    <property type="evidence" value="ECO:0007669"/>
    <property type="project" value="TreeGrafter"/>
</dbReference>
<dbReference type="SMART" id="SM00955">
    <property type="entry name" value="RNB"/>
    <property type="match status" value="1"/>
</dbReference>
<protein>
    <recommendedName>
        <fullName evidence="1">RNB domain-containing protein</fullName>
    </recommendedName>
</protein>
<keyword evidence="3" id="KW-1185">Reference proteome</keyword>
<dbReference type="InterPro" id="IPR022966">
    <property type="entry name" value="RNase_II/R_CS"/>
</dbReference>
<dbReference type="PANTHER" id="PTHR23355:SF9">
    <property type="entry name" value="DIS3-LIKE EXONUCLEASE 2"/>
    <property type="match status" value="1"/>
</dbReference>
<reference evidence="2 3" key="1">
    <citation type="journal article" date="2017" name="Curr. Biol.">
        <title>Genome architecture and evolution of a unichromosomal asexual nematode.</title>
        <authorList>
            <person name="Fradin H."/>
            <person name="Zegar C."/>
            <person name="Gutwein M."/>
            <person name="Lucas J."/>
            <person name="Kovtun M."/>
            <person name="Corcoran D."/>
            <person name="Baugh L.R."/>
            <person name="Kiontke K."/>
            <person name="Gunsalus K."/>
            <person name="Fitch D.H."/>
            <person name="Piano F."/>
        </authorList>
    </citation>
    <scope>NUCLEOTIDE SEQUENCE [LARGE SCALE GENOMIC DNA]</scope>
    <source>
        <strain evidence="2">PF1309</strain>
    </source>
</reference>
<dbReference type="Proteomes" id="UP000218231">
    <property type="component" value="Unassembled WGS sequence"/>
</dbReference>
<dbReference type="GO" id="GO:0000175">
    <property type="term" value="F:3'-5'-RNA exonuclease activity"/>
    <property type="evidence" value="ECO:0007669"/>
    <property type="project" value="TreeGrafter"/>
</dbReference>
<dbReference type="PANTHER" id="PTHR23355">
    <property type="entry name" value="RIBONUCLEASE"/>
    <property type="match status" value="1"/>
</dbReference>
<dbReference type="SUPFAM" id="SSF50249">
    <property type="entry name" value="Nucleic acid-binding proteins"/>
    <property type="match status" value="2"/>
</dbReference>
<dbReference type="GO" id="GO:0003723">
    <property type="term" value="F:RNA binding"/>
    <property type="evidence" value="ECO:0007669"/>
    <property type="project" value="InterPro"/>
</dbReference>
<dbReference type="Pfam" id="PF17877">
    <property type="entry name" value="Dis3l2_C_term"/>
    <property type="match status" value="1"/>
</dbReference>
<dbReference type="OrthoDB" id="372421at2759"/>
<dbReference type="Pfam" id="PF00773">
    <property type="entry name" value="RNB"/>
    <property type="match status" value="1"/>
</dbReference>
<dbReference type="STRING" id="2018661.A0A2A2L8X5"/>